<evidence type="ECO:0000256" key="1">
    <source>
        <dbReference type="ARBA" id="ARBA00023015"/>
    </source>
</evidence>
<evidence type="ECO:0000259" key="4">
    <source>
        <dbReference type="PROSITE" id="PS50995"/>
    </source>
</evidence>
<organism evidence="5 6">
    <name type="scientific">Stakelama sediminis</name>
    <dbReference type="NCBI Taxonomy" id="463200"/>
    <lineage>
        <taxon>Bacteria</taxon>
        <taxon>Pseudomonadati</taxon>
        <taxon>Pseudomonadota</taxon>
        <taxon>Alphaproteobacteria</taxon>
        <taxon>Sphingomonadales</taxon>
        <taxon>Sphingomonadaceae</taxon>
        <taxon>Stakelama</taxon>
    </lineage>
</organism>
<dbReference type="Pfam" id="PF12802">
    <property type="entry name" value="MarR_2"/>
    <property type="match status" value="1"/>
</dbReference>
<dbReference type="PANTHER" id="PTHR33164:SF57">
    <property type="entry name" value="MARR-FAMILY TRANSCRIPTIONAL REGULATOR"/>
    <property type="match status" value="1"/>
</dbReference>
<dbReference type="PANTHER" id="PTHR33164">
    <property type="entry name" value="TRANSCRIPTIONAL REGULATOR, MARR FAMILY"/>
    <property type="match status" value="1"/>
</dbReference>
<evidence type="ECO:0000256" key="3">
    <source>
        <dbReference type="ARBA" id="ARBA00023163"/>
    </source>
</evidence>
<gene>
    <name evidence="5" type="ORF">FHR23_002174</name>
</gene>
<reference evidence="5 6" key="1">
    <citation type="submission" date="2020-08" db="EMBL/GenBank/DDBJ databases">
        <title>Genomic Encyclopedia of Type Strains, Phase IV (KMG-IV): sequencing the most valuable type-strain genomes for metagenomic binning, comparative biology and taxonomic classification.</title>
        <authorList>
            <person name="Goeker M."/>
        </authorList>
    </citation>
    <scope>NUCLEOTIDE SEQUENCE [LARGE SCALE GENOMIC DNA]</scope>
    <source>
        <strain evidence="5 6">DSM 27203</strain>
    </source>
</reference>
<dbReference type="PROSITE" id="PS01117">
    <property type="entry name" value="HTH_MARR_1"/>
    <property type="match status" value="1"/>
</dbReference>
<dbReference type="InterPro" id="IPR039422">
    <property type="entry name" value="MarR/SlyA-like"/>
</dbReference>
<dbReference type="SMART" id="SM00347">
    <property type="entry name" value="HTH_MARR"/>
    <property type="match status" value="1"/>
</dbReference>
<keyword evidence="1" id="KW-0805">Transcription regulation</keyword>
<evidence type="ECO:0000313" key="5">
    <source>
        <dbReference type="EMBL" id="MBB5719236.1"/>
    </source>
</evidence>
<proteinExistence type="predicted"/>
<dbReference type="GO" id="GO:0003700">
    <property type="term" value="F:DNA-binding transcription factor activity"/>
    <property type="evidence" value="ECO:0007669"/>
    <property type="project" value="InterPro"/>
</dbReference>
<dbReference type="PROSITE" id="PS50995">
    <property type="entry name" value="HTH_MARR_2"/>
    <property type="match status" value="1"/>
</dbReference>
<dbReference type="Proteomes" id="UP000554342">
    <property type="component" value="Unassembled WGS sequence"/>
</dbReference>
<dbReference type="PRINTS" id="PR00598">
    <property type="entry name" value="HTHMARR"/>
</dbReference>
<comment type="caution">
    <text evidence="5">The sequence shown here is derived from an EMBL/GenBank/DDBJ whole genome shotgun (WGS) entry which is preliminary data.</text>
</comment>
<dbReference type="GO" id="GO:0006950">
    <property type="term" value="P:response to stress"/>
    <property type="evidence" value="ECO:0007669"/>
    <property type="project" value="TreeGrafter"/>
</dbReference>
<dbReference type="RefSeq" id="WP_184003752.1">
    <property type="nucleotide sequence ID" value="NZ_BAABIF010000012.1"/>
</dbReference>
<keyword evidence="6" id="KW-1185">Reference proteome</keyword>
<dbReference type="SUPFAM" id="SSF46785">
    <property type="entry name" value="Winged helix' DNA-binding domain"/>
    <property type="match status" value="1"/>
</dbReference>
<dbReference type="EMBL" id="JACIJI010000003">
    <property type="protein sequence ID" value="MBB5719236.1"/>
    <property type="molecule type" value="Genomic_DNA"/>
</dbReference>
<keyword evidence="3" id="KW-0804">Transcription</keyword>
<dbReference type="AlphaFoldDB" id="A0A840Z0I3"/>
<dbReference type="InterPro" id="IPR036388">
    <property type="entry name" value="WH-like_DNA-bd_sf"/>
</dbReference>
<dbReference type="InterPro" id="IPR036390">
    <property type="entry name" value="WH_DNA-bd_sf"/>
</dbReference>
<accession>A0A840Z0I3</accession>
<evidence type="ECO:0000256" key="2">
    <source>
        <dbReference type="ARBA" id="ARBA00023125"/>
    </source>
</evidence>
<protein>
    <submittedName>
        <fullName evidence="5">DNA-binding MarR family transcriptional regulator</fullName>
    </submittedName>
</protein>
<dbReference type="InterPro" id="IPR000835">
    <property type="entry name" value="HTH_MarR-typ"/>
</dbReference>
<name>A0A840Z0I3_9SPHN</name>
<dbReference type="GO" id="GO:0003677">
    <property type="term" value="F:DNA binding"/>
    <property type="evidence" value="ECO:0007669"/>
    <property type="project" value="UniProtKB-KW"/>
</dbReference>
<feature type="domain" description="HTH marR-type" evidence="4">
    <location>
        <begin position="9"/>
        <end position="146"/>
    </location>
</feature>
<dbReference type="InterPro" id="IPR023187">
    <property type="entry name" value="Tscrpt_reg_MarR-type_CS"/>
</dbReference>
<keyword evidence="2 5" id="KW-0238">DNA-binding</keyword>
<evidence type="ECO:0000313" key="6">
    <source>
        <dbReference type="Proteomes" id="UP000554342"/>
    </source>
</evidence>
<sequence>MSEKRAWYEDIVLPALLRHARTTYGSAMRFALEQAGYDDVPRNGLYVLGAMALGGEDVPLGDIIRSLHLSKQAAGQLVDTLVMRGYLERAVDPEDRRRLVVTLTERGKAAATVQGEARDRIDTELIARAGADDVAVLRRTLAQLIGIGREAQNDPQ</sequence>
<dbReference type="Gene3D" id="1.10.10.10">
    <property type="entry name" value="Winged helix-like DNA-binding domain superfamily/Winged helix DNA-binding domain"/>
    <property type="match status" value="1"/>
</dbReference>